<dbReference type="EMBL" id="JABFTP020000042">
    <property type="protein sequence ID" value="KAL3270968.1"/>
    <property type="molecule type" value="Genomic_DNA"/>
</dbReference>
<dbReference type="PANTHER" id="PTHR21207:SF2">
    <property type="entry name" value="PARKIN COREGULATED GENE PROTEIN"/>
    <property type="match status" value="1"/>
</dbReference>
<dbReference type="InterPro" id="IPR019399">
    <property type="entry name" value="Parkin_co-regulated_protein"/>
</dbReference>
<evidence type="ECO:0000313" key="2">
    <source>
        <dbReference type="EMBL" id="KAL3270968.1"/>
    </source>
</evidence>
<dbReference type="SUPFAM" id="SSF48371">
    <property type="entry name" value="ARM repeat"/>
    <property type="match status" value="1"/>
</dbReference>
<dbReference type="Pfam" id="PF10274">
    <property type="entry name" value="ParcG"/>
    <property type="match status" value="1"/>
</dbReference>
<gene>
    <name evidence="2" type="ORF">HHI36_021471</name>
</gene>
<evidence type="ECO:0000256" key="1">
    <source>
        <dbReference type="SAM" id="MobiDB-lite"/>
    </source>
</evidence>
<dbReference type="InterPro" id="IPR016024">
    <property type="entry name" value="ARM-type_fold"/>
</dbReference>
<sequence>MVRGKDCRPRKSTCTSTKSPAKRVVPPFSIQSKQRNTFVAPPPSCNAFRERPAANNLFRYRYHRGDFPVALETRGISWKTDITKLDFHFYLPMFFEGLTDTQHPYKVFARQAVHDMLTYGGNKTFPCIPQLIIPIKNAFNTRNKEVICITLKVLQHLLKSNEQVGEALVPYYRQLLPVLNMFKNCNVNCGDEIDYTQTRGKNISDLINETLELMEKTGGEDAFINIKYLVPTYESCLLN</sequence>
<comment type="caution">
    <text evidence="2">The sequence shown here is derived from an EMBL/GenBank/DDBJ whole genome shotgun (WGS) entry which is preliminary data.</text>
</comment>
<organism evidence="2 3">
    <name type="scientific">Cryptolaemus montrouzieri</name>
    <dbReference type="NCBI Taxonomy" id="559131"/>
    <lineage>
        <taxon>Eukaryota</taxon>
        <taxon>Metazoa</taxon>
        <taxon>Ecdysozoa</taxon>
        <taxon>Arthropoda</taxon>
        <taxon>Hexapoda</taxon>
        <taxon>Insecta</taxon>
        <taxon>Pterygota</taxon>
        <taxon>Neoptera</taxon>
        <taxon>Endopterygota</taxon>
        <taxon>Coleoptera</taxon>
        <taxon>Polyphaga</taxon>
        <taxon>Cucujiformia</taxon>
        <taxon>Coccinelloidea</taxon>
        <taxon>Coccinellidae</taxon>
        <taxon>Scymninae</taxon>
        <taxon>Scymnini</taxon>
        <taxon>Cryptolaemus</taxon>
    </lineage>
</organism>
<dbReference type="AlphaFoldDB" id="A0ABD2MWX7"/>
<protein>
    <recommendedName>
        <fullName evidence="4">Parkin coregulated gene protein homolog</fullName>
    </recommendedName>
</protein>
<reference evidence="2 3" key="1">
    <citation type="journal article" date="2021" name="BMC Biol.">
        <title>Horizontally acquired antibacterial genes associated with adaptive radiation of ladybird beetles.</title>
        <authorList>
            <person name="Li H.S."/>
            <person name="Tang X.F."/>
            <person name="Huang Y.H."/>
            <person name="Xu Z.Y."/>
            <person name="Chen M.L."/>
            <person name="Du X.Y."/>
            <person name="Qiu B.Y."/>
            <person name="Chen P.T."/>
            <person name="Zhang W."/>
            <person name="Slipinski A."/>
            <person name="Escalona H.E."/>
            <person name="Waterhouse R.M."/>
            <person name="Zwick A."/>
            <person name="Pang H."/>
        </authorList>
    </citation>
    <scope>NUCLEOTIDE SEQUENCE [LARGE SCALE GENOMIC DNA]</scope>
    <source>
        <strain evidence="2">SYSU2018</strain>
    </source>
</reference>
<proteinExistence type="predicted"/>
<evidence type="ECO:0008006" key="4">
    <source>
        <dbReference type="Google" id="ProtNLM"/>
    </source>
</evidence>
<dbReference type="PANTHER" id="PTHR21207">
    <property type="entry name" value="PARKIN COREGULATED GENE PROTEIN PARK2 COREGULATED"/>
    <property type="match status" value="1"/>
</dbReference>
<name>A0ABD2MWX7_9CUCU</name>
<dbReference type="Proteomes" id="UP001516400">
    <property type="component" value="Unassembled WGS sequence"/>
</dbReference>
<feature type="region of interest" description="Disordered" evidence="1">
    <location>
        <begin position="1"/>
        <end position="22"/>
    </location>
</feature>
<evidence type="ECO:0000313" key="3">
    <source>
        <dbReference type="Proteomes" id="UP001516400"/>
    </source>
</evidence>
<keyword evidence="3" id="KW-1185">Reference proteome</keyword>
<accession>A0ABD2MWX7</accession>